<organism evidence="3 4">
    <name type="scientific">Parathielavia hyrcaniae</name>
    <dbReference type="NCBI Taxonomy" id="113614"/>
    <lineage>
        <taxon>Eukaryota</taxon>
        <taxon>Fungi</taxon>
        <taxon>Dikarya</taxon>
        <taxon>Ascomycota</taxon>
        <taxon>Pezizomycotina</taxon>
        <taxon>Sordariomycetes</taxon>
        <taxon>Sordariomycetidae</taxon>
        <taxon>Sordariales</taxon>
        <taxon>Chaetomiaceae</taxon>
        <taxon>Parathielavia</taxon>
    </lineage>
</organism>
<protein>
    <submittedName>
        <fullName evidence="3">Uncharacterized protein</fullName>
    </submittedName>
</protein>
<comment type="caution">
    <text evidence="3">The sequence shown here is derived from an EMBL/GenBank/DDBJ whole genome shotgun (WGS) entry which is preliminary data.</text>
</comment>
<name>A0AAN6T1J2_9PEZI</name>
<proteinExistence type="predicted"/>
<evidence type="ECO:0000313" key="4">
    <source>
        <dbReference type="Proteomes" id="UP001305647"/>
    </source>
</evidence>
<dbReference type="EMBL" id="MU863634">
    <property type="protein sequence ID" value="KAK4101695.1"/>
    <property type="molecule type" value="Genomic_DNA"/>
</dbReference>
<reference evidence="3" key="2">
    <citation type="submission" date="2023-05" db="EMBL/GenBank/DDBJ databases">
        <authorList>
            <consortium name="Lawrence Berkeley National Laboratory"/>
            <person name="Steindorff A."/>
            <person name="Hensen N."/>
            <person name="Bonometti L."/>
            <person name="Westerberg I."/>
            <person name="Brannstrom I.O."/>
            <person name="Guillou S."/>
            <person name="Cros-Aarteil S."/>
            <person name="Calhoun S."/>
            <person name="Haridas S."/>
            <person name="Kuo A."/>
            <person name="Mondo S."/>
            <person name="Pangilinan J."/>
            <person name="Riley R."/>
            <person name="Labutti K."/>
            <person name="Andreopoulos B."/>
            <person name="Lipzen A."/>
            <person name="Chen C."/>
            <person name="Yanf M."/>
            <person name="Daum C."/>
            <person name="Ng V."/>
            <person name="Clum A."/>
            <person name="Ohm R."/>
            <person name="Martin F."/>
            <person name="Silar P."/>
            <person name="Natvig D."/>
            <person name="Lalanne C."/>
            <person name="Gautier V."/>
            <person name="Ament-Velasquez S.L."/>
            <person name="Kruys A."/>
            <person name="Hutchinson M.I."/>
            <person name="Powell A.J."/>
            <person name="Barry K."/>
            <person name="Miller A.N."/>
            <person name="Grigoriev I.V."/>
            <person name="Debuchy R."/>
            <person name="Gladieux P."/>
            <person name="Thoren M.H."/>
            <person name="Johannesson H."/>
        </authorList>
    </citation>
    <scope>NUCLEOTIDE SEQUENCE</scope>
    <source>
        <strain evidence="3">CBS 757.83</strain>
    </source>
</reference>
<reference evidence="3" key="1">
    <citation type="journal article" date="2023" name="Mol. Phylogenet. Evol.">
        <title>Genome-scale phylogeny and comparative genomics of the fungal order Sordariales.</title>
        <authorList>
            <person name="Hensen N."/>
            <person name="Bonometti L."/>
            <person name="Westerberg I."/>
            <person name="Brannstrom I.O."/>
            <person name="Guillou S."/>
            <person name="Cros-Aarteil S."/>
            <person name="Calhoun S."/>
            <person name="Haridas S."/>
            <person name="Kuo A."/>
            <person name="Mondo S."/>
            <person name="Pangilinan J."/>
            <person name="Riley R."/>
            <person name="LaButti K."/>
            <person name="Andreopoulos B."/>
            <person name="Lipzen A."/>
            <person name="Chen C."/>
            <person name="Yan M."/>
            <person name="Daum C."/>
            <person name="Ng V."/>
            <person name="Clum A."/>
            <person name="Steindorff A."/>
            <person name="Ohm R.A."/>
            <person name="Martin F."/>
            <person name="Silar P."/>
            <person name="Natvig D.O."/>
            <person name="Lalanne C."/>
            <person name="Gautier V."/>
            <person name="Ament-Velasquez S.L."/>
            <person name="Kruys A."/>
            <person name="Hutchinson M.I."/>
            <person name="Powell A.J."/>
            <person name="Barry K."/>
            <person name="Miller A.N."/>
            <person name="Grigoriev I.V."/>
            <person name="Debuchy R."/>
            <person name="Gladieux P."/>
            <person name="Hiltunen Thoren M."/>
            <person name="Johannesson H."/>
        </authorList>
    </citation>
    <scope>NUCLEOTIDE SEQUENCE</scope>
    <source>
        <strain evidence="3">CBS 757.83</strain>
    </source>
</reference>
<evidence type="ECO:0000313" key="3">
    <source>
        <dbReference type="EMBL" id="KAK4101695.1"/>
    </source>
</evidence>
<dbReference type="Proteomes" id="UP001305647">
    <property type="component" value="Unassembled WGS sequence"/>
</dbReference>
<dbReference type="AlphaFoldDB" id="A0AAN6T1J2"/>
<evidence type="ECO:0000256" key="2">
    <source>
        <dbReference type="SAM" id="MobiDB-lite"/>
    </source>
</evidence>
<sequence>MDTFEATKPDRFHQSLSSAWASFLGAQHCSHEVGALRKSLEGHIQQTNLRLSSLQSDGETRHDHLVTAVAESKSKIEHHAAELKDAVAFQRNLSTVQQDISDQTQNALRKATEISREVLTQQEGLEGLRSSTSHDIRSIQEQCRLALDRVDSLQEELKEARAQRMDCERRVAALESQVKTVTHTHCQLSDDSIRSLGELLSRRAELMKLLDTQHIDDTPPYPPQPSSNKGFSIPEDPQDIRSLYLVFRDRYKASPPKSDTAFIWEFLGCVEDPAMSKHIQDSLAAILPKHVTPSRDTRRKNPRRHVDISKGLTWRKFREALVNIPEPS</sequence>
<keyword evidence="1" id="KW-0175">Coiled coil</keyword>
<accession>A0AAN6T1J2</accession>
<feature type="region of interest" description="Disordered" evidence="2">
    <location>
        <begin position="214"/>
        <end position="234"/>
    </location>
</feature>
<gene>
    <name evidence="3" type="ORF">N658DRAFT_425186</name>
</gene>
<feature type="coiled-coil region" evidence="1">
    <location>
        <begin position="136"/>
        <end position="177"/>
    </location>
</feature>
<keyword evidence="4" id="KW-1185">Reference proteome</keyword>
<evidence type="ECO:0000256" key="1">
    <source>
        <dbReference type="SAM" id="Coils"/>
    </source>
</evidence>